<name>A0A6A6YCG1_9PEZI</name>
<keyword evidence="6" id="KW-1185">Reference proteome</keyword>
<dbReference type="SUPFAM" id="SSF51735">
    <property type="entry name" value="NAD(P)-binding Rossmann-fold domains"/>
    <property type="match status" value="1"/>
</dbReference>
<evidence type="ECO:0000313" key="6">
    <source>
        <dbReference type="Proteomes" id="UP000504636"/>
    </source>
</evidence>
<dbReference type="Proteomes" id="UP000504636">
    <property type="component" value="Unplaced"/>
</dbReference>
<dbReference type="PANTHER" id="PTHR42940:SF1">
    <property type="entry name" value="ENOYL REDUCTASE (ER) DOMAIN-CONTAINING PROTEIN"/>
    <property type="match status" value="1"/>
</dbReference>
<proteinExistence type="predicted"/>
<protein>
    <recommendedName>
        <fullName evidence="8">Alcohol dehydrogenase-like C-terminal domain-containing protein</fullName>
    </recommendedName>
</protein>
<dbReference type="Gene3D" id="3.90.180.10">
    <property type="entry name" value="Medium-chain alcohol dehydrogenases, catalytic domain"/>
    <property type="match status" value="1"/>
</dbReference>
<dbReference type="Gene3D" id="3.40.50.720">
    <property type="entry name" value="NAD(P)-binding Rossmann-like Domain"/>
    <property type="match status" value="1"/>
</dbReference>
<dbReference type="GeneID" id="54461546"/>
<sequence length="107" mass="11904">MVRVVGRVMCVGLPPAGCIVGADLLWYVAKNLHIIGTAVGSMLDTQEALSYAARGLLKPSHEKFSFVQLPEAVDKFRKGQVAGRLVDFNSKKKKRRLPPREWMKHMG</sequence>
<gene>
    <name evidence="5 7" type="ORF">BDZ99DRAFT_465912</name>
</gene>
<evidence type="ECO:0000256" key="1">
    <source>
        <dbReference type="ARBA" id="ARBA00001947"/>
    </source>
</evidence>
<dbReference type="InterPro" id="IPR036291">
    <property type="entry name" value="NAD(P)-bd_dom_sf"/>
</dbReference>
<dbReference type="GO" id="GO:0005737">
    <property type="term" value="C:cytoplasm"/>
    <property type="evidence" value="ECO:0007669"/>
    <property type="project" value="TreeGrafter"/>
</dbReference>
<dbReference type="OrthoDB" id="1879366at2759"/>
<evidence type="ECO:0000256" key="3">
    <source>
        <dbReference type="ARBA" id="ARBA00022833"/>
    </source>
</evidence>
<evidence type="ECO:0008006" key="8">
    <source>
        <dbReference type="Google" id="ProtNLM"/>
    </source>
</evidence>
<reference evidence="7" key="3">
    <citation type="submission" date="2025-04" db="UniProtKB">
        <authorList>
            <consortium name="RefSeq"/>
        </authorList>
    </citation>
    <scope>IDENTIFICATION</scope>
    <source>
        <strain evidence="7">CBS 304.34</strain>
    </source>
</reference>
<reference evidence="7" key="2">
    <citation type="submission" date="2020-04" db="EMBL/GenBank/DDBJ databases">
        <authorList>
            <consortium name="NCBI Genome Project"/>
        </authorList>
    </citation>
    <scope>NUCLEOTIDE SEQUENCE</scope>
    <source>
        <strain evidence="7">CBS 304.34</strain>
    </source>
</reference>
<evidence type="ECO:0000313" key="7">
    <source>
        <dbReference type="RefSeq" id="XP_033573232.1"/>
    </source>
</evidence>
<keyword evidence="4" id="KW-0560">Oxidoreductase</keyword>
<reference evidence="5 7" key="1">
    <citation type="journal article" date="2020" name="Stud. Mycol.">
        <title>101 Dothideomycetes genomes: a test case for predicting lifestyles and emergence of pathogens.</title>
        <authorList>
            <person name="Haridas S."/>
            <person name="Albert R."/>
            <person name="Binder M."/>
            <person name="Bloem J."/>
            <person name="Labutti K."/>
            <person name="Salamov A."/>
            <person name="Andreopoulos B."/>
            <person name="Baker S."/>
            <person name="Barry K."/>
            <person name="Bills G."/>
            <person name="Bluhm B."/>
            <person name="Cannon C."/>
            <person name="Castanera R."/>
            <person name="Culley D."/>
            <person name="Daum C."/>
            <person name="Ezra D."/>
            <person name="Gonzalez J."/>
            <person name="Henrissat B."/>
            <person name="Kuo A."/>
            <person name="Liang C."/>
            <person name="Lipzen A."/>
            <person name="Lutzoni F."/>
            <person name="Magnuson J."/>
            <person name="Mondo S."/>
            <person name="Nolan M."/>
            <person name="Ohm R."/>
            <person name="Pangilinan J."/>
            <person name="Park H.-J."/>
            <person name="Ramirez L."/>
            <person name="Alfaro M."/>
            <person name="Sun H."/>
            <person name="Tritt A."/>
            <person name="Yoshinaga Y."/>
            <person name="Zwiers L.-H."/>
            <person name="Turgeon B."/>
            <person name="Goodwin S."/>
            <person name="Spatafora J."/>
            <person name="Crous P."/>
            <person name="Grigoriev I."/>
        </authorList>
    </citation>
    <scope>NUCLEOTIDE SEQUENCE</scope>
    <source>
        <strain evidence="5 7">CBS 304.34</strain>
    </source>
</reference>
<dbReference type="GO" id="GO:0046872">
    <property type="term" value="F:metal ion binding"/>
    <property type="evidence" value="ECO:0007669"/>
    <property type="project" value="UniProtKB-KW"/>
</dbReference>
<dbReference type="PANTHER" id="PTHR42940">
    <property type="entry name" value="ALCOHOL DEHYDROGENASE 1-RELATED"/>
    <property type="match status" value="1"/>
</dbReference>
<keyword evidence="2" id="KW-0479">Metal-binding</keyword>
<dbReference type="EMBL" id="MU003707">
    <property type="protein sequence ID" value="KAF2806268.1"/>
    <property type="molecule type" value="Genomic_DNA"/>
</dbReference>
<evidence type="ECO:0000256" key="2">
    <source>
        <dbReference type="ARBA" id="ARBA00022723"/>
    </source>
</evidence>
<comment type="cofactor">
    <cofactor evidence="1">
        <name>Zn(2+)</name>
        <dbReference type="ChEBI" id="CHEBI:29105"/>
    </cofactor>
</comment>
<dbReference type="GO" id="GO:0004022">
    <property type="term" value="F:alcohol dehydrogenase (NAD+) activity"/>
    <property type="evidence" value="ECO:0007669"/>
    <property type="project" value="TreeGrafter"/>
</dbReference>
<evidence type="ECO:0000313" key="5">
    <source>
        <dbReference type="EMBL" id="KAF2806268.1"/>
    </source>
</evidence>
<evidence type="ECO:0000256" key="4">
    <source>
        <dbReference type="ARBA" id="ARBA00023002"/>
    </source>
</evidence>
<dbReference type="RefSeq" id="XP_033573232.1">
    <property type="nucleotide sequence ID" value="XM_033720653.1"/>
</dbReference>
<dbReference type="AlphaFoldDB" id="A0A6A6YCG1"/>
<keyword evidence="3" id="KW-0862">Zinc</keyword>
<accession>A0A6A6YCG1</accession>
<organism evidence="5">
    <name type="scientific">Mytilinidion resinicola</name>
    <dbReference type="NCBI Taxonomy" id="574789"/>
    <lineage>
        <taxon>Eukaryota</taxon>
        <taxon>Fungi</taxon>
        <taxon>Dikarya</taxon>
        <taxon>Ascomycota</taxon>
        <taxon>Pezizomycotina</taxon>
        <taxon>Dothideomycetes</taxon>
        <taxon>Pleosporomycetidae</taxon>
        <taxon>Mytilinidiales</taxon>
        <taxon>Mytilinidiaceae</taxon>
        <taxon>Mytilinidion</taxon>
    </lineage>
</organism>